<gene>
    <name evidence="2" type="ORF">SAV14893_089740</name>
    <name evidence="3" type="ORF">SAV31267_093230</name>
</gene>
<dbReference type="Proteomes" id="UP000299211">
    <property type="component" value="Unassembled WGS sequence"/>
</dbReference>
<evidence type="ECO:0000256" key="1">
    <source>
        <dbReference type="SAM" id="MobiDB-lite"/>
    </source>
</evidence>
<name>A0A4D4N5K0_STRAX</name>
<sequence>MTTSRLSACGAGRAHTGAEQGGAGTFGTLPVFPVEQGGQVLGGVVVLVQVHGGTEVVQELVDDGRGLAGPVTPAVAPPQVLGRRARRGMDVAVAGDDFVGSYGSHHSVGSESRRWAIRGGDVLPGRATRVMPKR</sequence>
<organism evidence="3 4">
    <name type="scientific">Streptomyces avermitilis</name>
    <dbReference type="NCBI Taxonomy" id="33903"/>
    <lineage>
        <taxon>Bacteria</taxon>
        <taxon>Bacillati</taxon>
        <taxon>Actinomycetota</taxon>
        <taxon>Actinomycetes</taxon>
        <taxon>Kitasatosporales</taxon>
        <taxon>Streptomycetaceae</taxon>
        <taxon>Streptomyces</taxon>
    </lineage>
</organism>
<comment type="caution">
    <text evidence="3">The sequence shown here is derived from an EMBL/GenBank/DDBJ whole genome shotgun (WGS) entry which is preliminary data.</text>
</comment>
<evidence type="ECO:0000313" key="2">
    <source>
        <dbReference type="EMBL" id="GDY69581.1"/>
    </source>
</evidence>
<reference evidence="2 5" key="2">
    <citation type="submission" date="2019-04" db="EMBL/GenBank/DDBJ databases">
        <title>Draft genome sequences of Streptomyces avermitilis NBRC 14893.</title>
        <authorList>
            <person name="Komaki H."/>
            <person name="Tamura T."/>
            <person name="Hosoyama A."/>
        </authorList>
    </citation>
    <scope>NUCLEOTIDE SEQUENCE [LARGE SCALE GENOMIC DNA]</scope>
    <source>
        <strain evidence="2 5">NBRC 14893</strain>
    </source>
</reference>
<protein>
    <submittedName>
        <fullName evidence="3">Uncharacterized protein</fullName>
    </submittedName>
</protein>
<evidence type="ECO:0000313" key="3">
    <source>
        <dbReference type="EMBL" id="GDY79838.1"/>
    </source>
</evidence>
<feature type="region of interest" description="Disordered" evidence="1">
    <location>
        <begin position="1"/>
        <end position="22"/>
    </location>
</feature>
<dbReference type="EMBL" id="BJHX01000002">
    <property type="protein sequence ID" value="GDY69581.1"/>
    <property type="molecule type" value="Genomic_DNA"/>
</dbReference>
<evidence type="ECO:0000313" key="4">
    <source>
        <dbReference type="Proteomes" id="UP000299211"/>
    </source>
</evidence>
<proteinExistence type="predicted"/>
<dbReference type="AlphaFoldDB" id="A0A4D4N5K0"/>
<accession>A0A4D4N5K0</accession>
<evidence type="ECO:0000313" key="5">
    <source>
        <dbReference type="Proteomes" id="UP000302139"/>
    </source>
</evidence>
<dbReference type="EMBL" id="BJHY01000002">
    <property type="protein sequence ID" value="GDY79838.1"/>
    <property type="molecule type" value="Genomic_DNA"/>
</dbReference>
<dbReference type="Proteomes" id="UP000302139">
    <property type="component" value="Unassembled WGS sequence"/>
</dbReference>
<reference evidence="3 4" key="1">
    <citation type="submission" date="2019-04" db="EMBL/GenBank/DDBJ databases">
        <title>Draft genome sequences of Streptomyces avermitilis ATCC 31267.</title>
        <authorList>
            <person name="Komaki H."/>
            <person name="Tamura T."/>
            <person name="Hosoyama A."/>
        </authorList>
    </citation>
    <scope>NUCLEOTIDE SEQUENCE [LARGE SCALE GENOMIC DNA]</scope>
    <source>
        <strain evidence="3 4">ATCC 31267</strain>
    </source>
</reference>